<dbReference type="AlphaFoldDB" id="A0AAQ4EB90"/>
<keyword evidence="3" id="KW-1185">Reference proteome</keyword>
<keyword evidence="1" id="KW-0175">Coiled coil</keyword>
<dbReference type="Proteomes" id="UP001321473">
    <property type="component" value="Unassembled WGS sequence"/>
</dbReference>
<evidence type="ECO:0000313" key="2">
    <source>
        <dbReference type="EMBL" id="KAK8772051.1"/>
    </source>
</evidence>
<comment type="caution">
    <text evidence="2">The sequence shown here is derived from an EMBL/GenBank/DDBJ whole genome shotgun (WGS) entry which is preliminary data.</text>
</comment>
<name>A0AAQ4EB90_AMBAM</name>
<accession>A0AAQ4EB90</accession>
<proteinExistence type="predicted"/>
<protein>
    <submittedName>
        <fullName evidence="2">Uncharacterized protein</fullName>
    </submittedName>
</protein>
<evidence type="ECO:0000313" key="3">
    <source>
        <dbReference type="Proteomes" id="UP001321473"/>
    </source>
</evidence>
<reference evidence="2 3" key="1">
    <citation type="journal article" date="2023" name="Arcadia Sci">
        <title>De novo assembly of a long-read Amblyomma americanum tick genome.</title>
        <authorList>
            <person name="Chou S."/>
            <person name="Poskanzer K.E."/>
            <person name="Rollins M."/>
            <person name="Thuy-Boun P.S."/>
        </authorList>
    </citation>
    <scope>NUCLEOTIDE SEQUENCE [LARGE SCALE GENOMIC DNA]</scope>
    <source>
        <strain evidence="2">F_SG_1</strain>
        <tissue evidence="2">Salivary glands</tissue>
    </source>
</reference>
<organism evidence="2 3">
    <name type="scientific">Amblyomma americanum</name>
    <name type="common">Lone star tick</name>
    <dbReference type="NCBI Taxonomy" id="6943"/>
    <lineage>
        <taxon>Eukaryota</taxon>
        <taxon>Metazoa</taxon>
        <taxon>Ecdysozoa</taxon>
        <taxon>Arthropoda</taxon>
        <taxon>Chelicerata</taxon>
        <taxon>Arachnida</taxon>
        <taxon>Acari</taxon>
        <taxon>Parasitiformes</taxon>
        <taxon>Ixodida</taxon>
        <taxon>Ixodoidea</taxon>
        <taxon>Ixodidae</taxon>
        <taxon>Amblyomminae</taxon>
        <taxon>Amblyomma</taxon>
    </lineage>
</organism>
<gene>
    <name evidence="2" type="ORF">V5799_024703</name>
</gene>
<sequence>MRAELRSVKDSLKFCSDSCDETKVTSSDIKALRKEISDLVSSNENIRAENKRLAQKVEELEQNRCLNNLKIKGVNSDIEPREVIEKIG</sequence>
<evidence type="ECO:0000256" key="1">
    <source>
        <dbReference type="SAM" id="Coils"/>
    </source>
</evidence>
<feature type="coiled-coil region" evidence="1">
    <location>
        <begin position="29"/>
        <end position="63"/>
    </location>
</feature>
<dbReference type="EMBL" id="JARKHS020018922">
    <property type="protein sequence ID" value="KAK8772051.1"/>
    <property type="molecule type" value="Genomic_DNA"/>
</dbReference>